<reference evidence="2 3" key="1">
    <citation type="submission" date="2024-04" db="EMBL/GenBank/DDBJ databases">
        <authorList>
            <person name="Rising A."/>
            <person name="Reimegard J."/>
            <person name="Sonavane S."/>
            <person name="Akerstrom W."/>
            <person name="Nylinder S."/>
            <person name="Hedman E."/>
            <person name="Kallberg Y."/>
        </authorList>
    </citation>
    <scope>NUCLEOTIDE SEQUENCE [LARGE SCALE GENOMIC DNA]</scope>
</reference>
<feature type="domain" description="F-box" evidence="1">
    <location>
        <begin position="73"/>
        <end position="119"/>
    </location>
</feature>
<sequence length="517" mass="60869">MFFQSTRENLVSKDVVFRACELHRLKMSNRLPAMIYSAPEQEEVYELDFGENKPVSVRRKTKAKHHEFDDTVYSKWNVLPDILLEDIFSRLSIRERYYASQVCRNWNRIFYSKRIWETFVLGDRTLTRRKFNYYMGDQYVLDHHRTQLCLHRIARGFRRIIITKMENFYNLYEFMTILSYYGENFESLNRIRTFEFTFGCELDPEVSQGREKVYGTGGKLLEALKRLLDDLKGLKNMSLQDLLLEKEEAKYLLDDVVYNCGETLKTLKIVNCCKESYAMLHPACFVNLQKLTISPQHLGDENLLLLADTKIKDLYLIQTKLTEHAVPVSFKVWKECSKKSPFLGIHHLLEGPVDTQVIWQDGAPVRSLVYNTPEIKVSVSCIFTASSIYCNTLEVLAYLGLPDYNMQDNFEDRSDTALILLARCCPFLDTLVIRDRISTATILLLASQCRNLRRLIVRRNALIKKCDWPHNPEWTDSFYSWLRNTSVSVEKTTEEVRRMLETKWHPLTDEEFKWFKA</sequence>
<comment type="caution">
    <text evidence="2">The sequence shown here is derived from an EMBL/GenBank/DDBJ whole genome shotgun (WGS) entry which is preliminary data.</text>
</comment>
<evidence type="ECO:0000313" key="2">
    <source>
        <dbReference type="EMBL" id="CAL1278166.1"/>
    </source>
</evidence>
<dbReference type="InterPro" id="IPR032675">
    <property type="entry name" value="LRR_dom_sf"/>
</dbReference>
<dbReference type="Proteomes" id="UP001497382">
    <property type="component" value="Unassembled WGS sequence"/>
</dbReference>
<dbReference type="PANTHER" id="PTHR20872">
    <property type="match status" value="1"/>
</dbReference>
<dbReference type="AlphaFoldDB" id="A0AAV2A3K5"/>
<organism evidence="2 3">
    <name type="scientific">Larinioides sclopetarius</name>
    <dbReference type="NCBI Taxonomy" id="280406"/>
    <lineage>
        <taxon>Eukaryota</taxon>
        <taxon>Metazoa</taxon>
        <taxon>Ecdysozoa</taxon>
        <taxon>Arthropoda</taxon>
        <taxon>Chelicerata</taxon>
        <taxon>Arachnida</taxon>
        <taxon>Araneae</taxon>
        <taxon>Araneomorphae</taxon>
        <taxon>Entelegynae</taxon>
        <taxon>Araneoidea</taxon>
        <taxon>Araneidae</taxon>
        <taxon>Larinioides</taxon>
    </lineage>
</organism>
<evidence type="ECO:0000313" key="3">
    <source>
        <dbReference type="Proteomes" id="UP001497382"/>
    </source>
</evidence>
<dbReference type="SUPFAM" id="SSF81383">
    <property type="entry name" value="F-box domain"/>
    <property type="match status" value="1"/>
</dbReference>
<dbReference type="PANTHER" id="PTHR20872:SF1">
    <property type="entry name" value="F-BOX DOMAIN-CONTAINING PROTEIN"/>
    <property type="match status" value="1"/>
</dbReference>
<name>A0AAV2A3K5_9ARAC</name>
<protein>
    <recommendedName>
        <fullName evidence="1">F-box domain-containing protein</fullName>
    </recommendedName>
</protein>
<proteinExistence type="predicted"/>
<dbReference type="Gene3D" id="1.20.1280.50">
    <property type="match status" value="1"/>
</dbReference>
<dbReference type="InterPro" id="IPR036047">
    <property type="entry name" value="F-box-like_dom_sf"/>
</dbReference>
<dbReference type="SUPFAM" id="SSF52047">
    <property type="entry name" value="RNI-like"/>
    <property type="match status" value="1"/>
</dbReference>
<dbReference type="EMBL" id="CAXIEN010000109">
    <property type="protein sequence ID" value="CAL1278166.1"/>
    <property type="molecule type" value="Genomic_DNA"/>
</dbReference>
<gene>
    <name evidence="2" type="ORF">LARSCL_LOCUS9627</name>
</gene>
<keyword evidence="3" id="KW-1185">Reference proteome</keyword>
<dbReference type="InterPro" id="IPR001810">
    <property type="entry name" value="F-box_dom"/>
</dbReference>
<dbReference type="SMART" id="SM00256">
    <property type="entry name" value="FBOX"/>
    <property type="match status" value="1"/>
</dbReference>
<dbReference type="Pfam" id="PF12937">
    <property type="entry name" value="F-box-like"/>
    <property type="match status" value="1"/>
</dbReference>
<dbReference type="Gene3D" id="3.80.10.10">
    <property type="entry name" value="Ribonuclease Inhibitor"/>
    <property type="match status" value="1"/>
</dbReference>
<evidence type="ECO:0000259" key="1">
    <source>
        <dbReference type="PROSITE" id="PS50181"/>
    </source>
</evidence>
<accession>A0AAV2A3K5</accession>
<dbReference type="PROSITE" id="PS50181">
    <property type="entry name" value="FBOX"/>
    <property type="match status" value="1"/>
</dbReference>